<evidence type="ECO:0000313" key="8">
    <source>
        <dbReference type="EMBL" id="ONM00319.1"/>
    </source>
</evidence>
<dbReference type="InterPro" id="IPR022003">
    <property type="entry name" value="RST"/>
</dbReference>
<dbReference type="GO" id="GO:0003950">
    <property type="term" value="F:NAD+ poly-ADP-ribosyltransferase activity"/>
    <property type="evidence" value="ECO:0007669"/>
    <property type="project" value="InterPro"/>
</dbReference>
<protein>
    <submittedName>
        <fullName evidence="8">Putative inactive poly [ADP-ribose] polymerase SRO1</fullName>
    </submittedName>
</protein>
<reference evidence="9" key="3">
    <citation type="submission" date="2021-05" db="UniProtKB">
        <authorList>
            <consortium name="EnsemblPlants"/>
        </authorList>
    </citation>
    <scope>IDENTIFICATION</scope>
    <source>
        <strain evidence="9">cv. B73</strain>
    </source>
</reference>
<dbReference type="RefSeq" id="XP_020402038.1">
    <property type="nucleotide sequence ID" value="XM_020546449.2"/>
</dbReference>
<organism evidence="8">
    <name type="scientific">Zea mays</name>
    <name type="common">Maize</name>
    <dbReference type="NCBI Taxonomy" id="4577"/>
    <lineage>
        <taxon>Eukaryota</taxon>
        <taxon>Viridiplantae</taxon>
        <taxon>Streptophyta</taxon>
        <taxon>Embryophyta</taxon>
        <taxon>Tracheophyta</taxon>
        <taxon>Spermatophyta</taxon>
        <taxon>Magnoliopsida</taxon>
        <taxon>Liliopsida</taxon>
        <taxon>Poales</taxon>
        <taxon>Poaceae</taxon>
        <taxon>PACMAD clade</taxon>
        <taxon>Panicoideae</taxon>
        <taxon>Andropogonodae</taxon>
        <taxon>Andropogoneae</taxon>
        <taxon>Tripsacinae</taxon>
        <taxon>Zea</taxon>
    </lineage>
</organism>
<dbReference type="PANTHER" id="PTHR32263">
    <property type="entry name" value="INACTIVE POLY [ADP-RIBOSE] POLYMERASE SRO4-RELATED"/>
    <property type="match status" value="1"/>
</dbReference>
<feature type="region of interest" description="Disordered" evidence="5">
    <location>
        <begin position="188"/>
        <end position="218"/>
    </location>
</feature>
<keyword evidence="4" id="KW-0539">Nucleus</keyword>
<evidence type="ECO:0000256" key="4">
    <source>
        <dbReference type="ARBA" id="ARBA00023242"/>
    </source>
</evidence>
<feature type="region of interest" description="Disordered" evidence="5">
    <location>
        <begin position="576"/>
        <end position="596"/>
    </location>
</feature>
<dbReference type="InterPro" id="IPR012317">
    <property type="entry name" value="Poly(ADP-ribose)pol_cat_dom"/>
</dbReference>
<feature type="domain" description="RST" evidence="7">
    <location>
        <begin position="506"/>
        <end position="577"/>
    </location>
</feature>
<keyword evidence="2" id="KW-0217">Developmental protein</keyword>
<dbReference type="PROSITE" id="PS51879">
    <property type="entry name" value="RST"/>
    <property type="match status" value="1"/>
</dbReference>
<dbReference type="InterPro" id="IPR057823">
    <property type="entry name" value="WWE_RCD1"/>
</dbReference>
<dbReference type="EMBL" id="CM007647">
    <property type="protein sequence ID" value="ONM00319.1"/>
    <property type="molecule type" value="Genomic_DNA"/>
</dbReference>
<dbReference type="ExpressionAtlas" id="A0A1D6K9Z1">
    <property type="expression patterns" value="baseline and differential"/>
</dbReference>
<dbReference type="Proteomes" id="UP000007305">
    <property type="component" value="Chromosome 1"/>
</dbReference>
<evidence type="ECO:0000259" key="6">
    <source>
        <dbReference type="PROSITE" id="PS51059"/>
    </source>
</evidence>
<dbReference type="IntAct" id="A0A1D6K9Z1">
    <property type="interactions" value="17"/>
</dbReference>
<dbReference type="Gene3D" id="3.90.228.10">
    <property type="match status" value="1"/>
</dbReference>
<evidence type="ECO:0000313" key="10">
    <source>
        <dbReference type="Proteomes" id="UP000007305"/>
    </source>
</evidence>
<dbReference type="eggNOG" id="ENOG502QZEX">
    <property type="taxonomic scope" value="Eukaryota"/>
</dbReference>
<evidence type="ECO:0000256" key="5">
    <source>
        <dbReference type="SAM" id="MobiDB-lite"/>
    </source>
</evidence>
<sequence>MAAMNGKVLGKCGRNMNSLKRKRENPAAYDADIFHNSELHQHPVNDSAVRFHVDKDRKAKIVCHFNKQVLQSYKNFMSSAPPKRILLRIGAVWKDFPEKIVKLAQADFRAKKTITETGYQNQLFLLDFAHMTFIDTKTGLQRPIAWIDENGNRYFPESFVQDQKIFMKKDFGNGYHDYISVESNGTREMNDQLGTSESSAESSNFGSSTEDVSSPKRARAENNSIIKKYCDMGEAIGENEPCTLLPTACNLLPRQANLGEVSRAQRTIEAVEKLLLQGMGSVIESKDIIGIYRTPLLDDHGQVRYHNHEKHVQVTRCHRGNANVRYAWLPCSKSTVHEMMLNSSLQVHKPPIKCAAYGEGTFLTPANRSDACVKFSAVDENGIVHMMLCRVIMGNVEIVHPGSKQHQPSSDYFDSGVDDLKNPQHYIVWDMNLNRHIYPEFVVTVKLPSKTKDYFVSQEDCQNSSDLSLVLNSSSPDCISEEMNLEAPPALGGGCAAPMLGDSMAKAPSSPWMPFSMLFAAISTKVSPQIMDMVIGCYEEFKSKKISRCELIKELRHVVGDRVLISTIMRLQDKQLPPVERREGPGASAAKMVAKP</sequence>
<dbReference type="Gramene" id="Zm00001eb025040_T001">
    <property type="protein sequence ID" value="Zm00001eb025040_P001"/>
    <property type="gene ID" value="Zm00001eb025040"/>
</dbReference>
<evidence type="ECO:0000256" key="3">
    <source>
        <dbReference type="ARBA" id="ARBA00023016"/>
    </source>
</evidence>
<dbReference type="GO" id="GO:0005634">
    <property type="term" value="C:nucleus"/>
    <property type="evidence" value="ECO:0007669"/>
    <property type="project" value="UniProtKB-SubCell"/>
</dbReference>
<evidence type="ECO:0000313" key="9">
    <source>
        <dbReference type="EnsemblPlants" id="Zm00001eb025040_P001"/>
    </source>
</evidence>
<accession>A0A1D6K9Z1</accession>
<dbReference type="EnsemblPlants" id="Zm00001eb025040_T001">
    <property type="protein sequence ID" value="Zm00001eb025040_P001"/>
    <property type="gene ID" value="Zm00001eb025040"/>
</dbReference>
<gene>
    <name evidence="9" type="primary">LOC103637733</name>
    <name evidence="8" type="ORF">ZEAMMB73_Zm00001d030110</name>
</gene>
<evidence type="ECO:0000256" key="1">
    <source>
        <dbReference type="ARBA" id="ARBA00004123"/>
    </source>
</evidence>
<proteinExistence type="predicted"/>
<evidence type="ECO:0000256" key="2">
    <source>
        <dbReference type="ARBA" id="ARBA00022473"/>
    </source>
</evidence>
<dbReference type="GeneID" id="103637733"/>
<name>A0A1D6K9Z1_MAIZE</name>
<feature type="compositionally biased region" description="Low complexity" evidence="5">
    <location>
        <begin position="196"/>
        <end position="210"/>
    </location>
</feature>
<dbReference type="InterPro" id="IPR044964">
    <property type="entry name" value="RCD1/SRO1-5"/>
</dbReference>
<reference evidence="8 10" key="1">
    <citation type="submission" date="2015-12" db="EMBL/GenBank/DDBJ databases">
        <title>Update maize B73 reference genome by single molecule sequencing technologies.</title>
        <authorList>
            <consortium name="Maize Genome Sequencing Project"/>
            <person name="Ware D."/>
        </authorList>
    </citation>
    <scope>NUCLEOTIDE SEQUENCE [LARGE SCALE GENOMIC DNA]</scope>
    <source>
        <strain evidence="10">cv. B73</strain>
        <tissue evidence="8">Seedling</tissue>
    </source>
</reference>
<dbReference type="PANTHER" id="PTHR32263:SF10">
    <property type="entry name" value="OS10G0577800 PROTEIN"/>
    <property type="match status" value="1"/>
</dbReference>
<dbReference type="OMA" id="PHALLPI"/>
<dbReference type="OrthoDB" id="6133115at2759"/>
<dbReference type="Pfam" id="PF12174">
    <property type="entry name" value="RST"/>
    <property type="match status" value="1"/>
</dbReference>
<keyword evidence="10" id="KW-1185">Reference proteome</keyword>
<dbReference type="RefSeq" id="XP_020402039.1">
    <property type="nucleotide sequence ID" value="XM_020546450.3"/>
</dbReference>
<dbReference type="AlphaFoldDB" id="A0A1D6K9Z1"/>
<evidence type="ECO:0000259" key="7">
    <source>
        <dbReference type="PROSITE" id="PS51879"/>
    </source>
</evidence>
<keyword evidence="3" id="KW-0346">Stress response</keyword>
<comment type="subcellular location">
    <subcellularLocation>
        <location evidence="1">Nucleus</location>
    </subcellularLocation>
</comment>
<dbReference type="SUPFAM" id="SSF56399">
    <property type="entry name" value="ADP-ribosylation"/>
    <property type="match status" value="1"/>
</dbReference>
<feature type="domain" description="PARP catalytic" evidence="6">
    <location>
        <begin position="243"/>
        <end position="466"/>
    </location>
</feature>
<dbReference type="PROSITE" id="PS51059">
    <property type="entry name" value="PARP_CATALYTIC"/>
    <property type="match status" value="1"/>
</dbReference>
<reference evidence="9" key="2">
    <citation type="submission" date="2019-07" db="EMBL/GenBank/DDBJ databases">
        <authorList>
            <person name="Seetharam A."/>
            <person name="Woodhouse M."/>
            <person name="Cannon E."/>
        </authorList>
    </citation>
    <scope>NUCLEOTIDE SEQUENCE [LARGE SCALE GENOMIC DNA]</scope>
    <source>
        <strain evidence="9">cv. B73</strain>
    </source>
</reference>
<dbReference type="Pfam" id="PF23467">
    <property type="entry name" value="WWE_5"/>
    <property type="match status" value="1"/>
</dbReference>
<dbReference type="PaxDb" id="4577-GRMZM5G866843_P03"/>
<dbReference type="SMR" id="A0A1D6K9Z1"/>